<evidence type="ECO:0000313" key="2">
    <source>
        <dbReference type="EMBL" id="GFN86795.1"/>
    </source>
</evidence>
<proteinExistence type="predicted"/>
<accession>A0AAV3YHK1</accession>
<sequence>MDSLLTYGPQRPTPGATPSAKSLNHCSTKSLAGCGQIRRCKQRKAYKENRQSRCRKRMTYWENRPGDGDKEWSAGKTDQQMETKNGLLGKQTRRCRQRVIYWENRPVDADKE</sequence>
<keyword evidence="3" id="KW-1185">Reference proteome</keyword>
<feature type="region of interest" description="Disordered" evidence="1">
    <location>
        <begin position="1"/>
        <end position="24"/>
    </location>
</feature>
<reference evidence="2 3" key="1">
    <citation type="journal article" date="2021" name="Elife">
        <title>Chloroplast acquisition without the gene transfer in kleptoplastic sea slugs, Plakobranchus ocellatus.</title>
        <authorList>
            <person name="Maeda T."/>
            <person name="Takahashi S."/>
            <person name="Yoshida T."/>
            <person name="Shimamura S."/>
            <person name="Takaki Y."/>
            <person name="Nagai Y."/>
            <person name="Toyoda A."/>
            <person name="Suzuki Y."/>
            <person name="Arimoto A."/>
            <person name="Ishii H."/>
            <person name="Satoh N."/>
            <person name="Nishiyama T."/>
            <person name="Hasebe M."/>
            <person name="Maruyama T."/>
            <person name="Minagawa J."/>
            <person name="Obokata J."/>
            <person name="Shigenobu S."/>
        </authorList>
    </citation>
    <scope>NUCLEOTIDE SEQUENCE [LARGE SCALE GENOMIC DNA]</scope>
</reference>
<organism evidence="2 3">
    <name type="scientific">Plakobranchus ocellatus</name>
    <dbReference type="NCBI Taxonomy" id="259542"/>
    <lineage>
        <taxon>Eukaryota</taxon>
        <taxon>Metazoa</taxon>
        <taxon>Spiralia</taxon>
        <taxon>Lophotrochozoa</taxon>
        <taxon>Mollusca</taxon>
        <taxon>Gastropoda</taxon>
        <taxon>Heterobranchia</taxon>
        <taxon>Euthyneura</taxon>
        <taxon>Panpulmonata</taxon>
        <taxon>Sacoglossa</taxon>
        <taxon>Placobranchoidea</taxon>
        <taxon>Plakobranchidae</taxon>
        <taxon>Plakobranchus</taxon>
    </lineage>
</organism>
<dbReference type="AlphaFoldDB" id="A0AAV3YHK1"/>
<comment type="caution">
    <text evidence="2">The sequence shown here is derived from an EMBL/GenBank/DDBJ whole genome shotgun (WGS) entry which is preliminary data.</text>
</comment>
<evidence type="ECO:0000313" key="3">
    <source>
        <dbReference type="Proteomes" id="UP000735302"/>
    </source>
</evidence>
<name>A0AAV3YHK1_9GAST</name>
<gene>
    <name evidence="2" type="ORF">PoB_001330100</name>
</gene>
<dbReference type="EMBL" id="BLXT01001599">
    <property type="protein sequence ID" value="GFN86795.1"/>
    <property type="molecule type" value="Genomic_DNA"/>
</dbReference>
<evidence type="ECO:0000256" key="1">
    <source>
        <dbReference type="SAM" id="MobiDB-lite"/>
    </source>
</evidence>
<dbReference type="Proteomes" id="UP000735302">
    <property type="component" value="Unassembled WGS sequence"/>
</dbReference>
<protein>
    <submittedName>
        <fullName evidence="2">Uncharacterized protein</fullName>
    </submittedName>
</protein>